<protein>
    <submittedName>
        <fullName evidence="2">Uncharacterized protein</fullName>
    </submittedName>
</protein>
<name>A0A7G8BN48_9BACT</name>
<dbReference type="KEGG" id="adin:H7849_08705"/>
<feature type="compositionally biased region" description="Low complexity" evidence="1">
    <location>
        <begin position="148"/>
        <end position="177"/>
    </location>
</feature>
<feature type="region of interest" description="Disordered" evidence="1">
    <location>
        <begin position="636"/>
        <end position="657"/>
    </location>
</feature>
<keyword evidence="3" id="KW-1185">Reference proteome</keyword>
<feature type="region of interest" description="Disordered" evidence="1">
    <location>
        <begin position="142"/>
        <end position="179"/>
    </location>
</feature>
<evidence type="ECO:0000256" key="1">
    <source>
        <dbReference type="SAM" id="MobiDB-lite"/>
    </source>
</evidence>
<accession>A0A7G8BN48</accession>
<proteinExistence type="predicted"/>
<gene>
    <name evidence="2" type="ORF">H7849_08705</name>
</gene>
<dbReference type="AlphaFoldDB" id="A0A7G8BN48"/>
<reference evidence="2 3" key="1">
    <citation type="submission" date="2020-08" db="EMBL/GenBank/DDBJ databases">
        <title>Edaphobacter telluris sp. nov. and Acidobacterium dinghuensis sp. nov., two acidobacteria isolated from forest soil.</title>
        <authorList>
            <person name="Fu J."/>
            <person name="Qiu L."/>
        </authorList>
    </citation>
    <scope>NUCLEOTIDE SEQUENCE [LARGE SCALE GENOMIC DNA]</scope>
    <source>
        <strain evidence="2">4Y35</strain>
    </source>
</reference>
<sequence length="657" mass="67175">MATITMAQSTSSADSSVTVPQLVKFSGALKDHLGNARTGKIGITFALYKEQYDGAPLWLEPQVADADSEGNYSVLLGSTKPEGLPMDLFTTNEPRWLGVQIEGQAEQPRILFVSVPYALRASDAATIGGLPPSAFLRAPVQGTNRENSSSISPARATTPSTTATSGTAATPSISGSGKTDFLPIWTSPSTLGDSTVFEIGGKVGIGTTAPAFQLQVNAPNQLGEQVQGPFAGVGAGLQLQTTGAGGKGWELLATGNSSAQGPSKLNIRDLSTAADVFTIAPGGLVGINNTKPQTALQVTDNNVPCCAVGTVLAADAFKVGTAVFGDVTGTSGLARGVFGQIFSPVNDSAAVVGEAQGTSGQTSGVAGFNQSSSRFAAGIVAGEEASSGATLGVSASTSSSKGTGVLGVSVGMSNTGNNLAGCCAVGVWGDTRSNVFGDAALIGTADEARAIYLQNNSTIVPTAFMFQGAANQLTLQAGGNGGYCTIDSNGHENCQHGFSETAAVAGGQRLVSLYAMESPQHWFEDFGAGRLENGTASVALDPTFAETVNGAADYHVFLTPEGDCRGLYISRKTASGFEVRELGGGGSTVAFDYRIVALRRGSESVRMEDVTERMNNMNTSMPALVSGPRFKLPSAPPAPVVPIQANDPGATRLRAER</sequence>
<dbReference type="Proteomes" id="UP000515312">
    <property type="component" value="Chromosome"/>
</dbReference>
<dbReference type="RefSeq" id="WP_186745752.1">
    <property type="nucleotide sequence ID" value="NZ_CP060394.1"/>
</dbReference>
<dbReference type="EMBL" id="CP060394">
    <property type="protein sequence ID" value="QNI33968.1"/>
    <property type="molecule type" value="Genomic_DNA"/>
</dbReference>
<evidence type="ECO:0000313" key="3">
    <source>
        <dbReference type="Proteomes" id="UP000515312"/>
    </source>
</evidence>
<evidence type="ECO:0000313" key="2">
    <source>
        <dbReference type="EMBL" id="QNI33968.1"/>
    </source>
</evidence>
<organism evidence="2 3">
    <name type="scientific">Alloacidobacterium dinghuense</name>
    <dbReference type="NCBI Taxonomy" id="2763107"/>
    <lineage>
        <taxon>Bacteria</taxon>
        <taxon>Pseudomonadati</taxon>
        <taxon>Acidobacteriota</taxon>
        <taxon>Terriglobia</taxon>
        <taxon>Terriglobales</taxon>
        <taxon>Acidobacteriaceae</taxon>
        <taxon>Alloacidobacterium</taxon>
    </lineage>
</organism>